<keyword evidence="4" id="KW-0802">TPR repeat</keyword>
<evidence type="ECO:0000313" key="8">
    <source>
        <dbReference type="Proteomes" id="UP000290189"/>
    </source>
</evidence>
<geneLocation type="mitochondrion" evidence="7"/>
<evidence type="ECO:0000256" key="1">
    <source>
        <dbReference type="ARBA" id="ARBA00022676"/>
    </source>
</evidence>
<protein>
    <recommendedName>
        <fullName evidence="6">Glycosyltransferase 61 catalytic domain-containing protein</fullName>
    </recommendedName>
</protein>
<feature type="chain" id="PRO_5018272436" description="Glycosyltransferase 61 catalytic domain-containing protein" evidence="5">
    <location>
        <begin position="23"/>
        <end position="725"/>
    </location>
</feature>
<dbReference type="InterPro" id="IPR019734">
    <property type="entry name" value="TPR_rpt"/>
</dbReference>
<keyword evidence="2" id="KW-0808">Transferase</keyword>
<evidence type="ECO:0000256" key="2">
    <source>
        <dbReference type="ARBA" id="ARBA00022679"/>
    </source>
</evidence>
<dbReference type="EMBL" id="OVEO01000010">
    <property type="protein sequence ID" value="SPQ98614.1"/>
    <property type="molecule type" value="Genomic_DNA"/>
</dbReference>
<dbReference type="Proteomes" id="UP000290189">
    <property type="component" value="Unassembled WGS sequence"/>
</dbReference>
<dbReference type="InterPro" id="IPR049625">
    <property type="entry name" value="Glyco_transf_61_cat"/>
</dbReference>
<keyword evidence="5" id="KW-0732">Signal</keyword>
<dbReference type="PROSITE" id="PS50005">
    <property type="entry name" value="TPR"/>
    <property type="match status" value="1"/>
</dbReference>
<keyword evidence="3" id="KW-0325">Glycoprotein</keyword>
<name>A0A3P3YEP2_PLABS</name>
<dbReference type="SUPFAM" id="SSF48452">
    <property type="entry name" value="TPR-like"/>
    <property type="match status" value="1"/>
</dbReference>
<evidence type="ECO:0000256" key="4">
    <source>
        <dbReference type="PROSITE-ProRule" id="PRU00339"/>
    </source>
</evidence>
<dbReference type="AlphaFoldDB" id="A0A3P3YEP2"/>
<dbReference type="Pfam" id="PF04577">
    <property type="entry name" value="Glyco_transf_61"/>
    <property type="match status" value="1"/>
</dbReference>
<evidence type="ECO:0000256" key="3">
    <source>
        <dbReference type="ARBA" id="ARBA00023180"/>
    </source>
</evidence>
<organism evidence="7 8">
    <name type="scientific">Plasmodiophora brassicae</name>
    <name type="common">Clubroot disease agent</name>
    <dbReference type="NCBI Taxonomy" id="37360"/>
    <lineage>
        <taxon>Eukaryota</taxon>
        <taxon>Sar</taxon>
        <taxon>Rhizaria</taxon>
        <taxon>Endomyxa</taxon>
        <taxon>Phytomyxea</taxon>
        <taxon>Plasmodiophorida</taxon>
        <taxon>Plasmodiophoridae</taxon>
        <taxon>Plasmodiophora</taxon>
    </lineage>
</organism>
<evidence type="ECO:0000256" key="5">
    <source>
        <dbReference type="SAM" id="SignalP"/>
    </source>
</evidence>
<accession>A0A3P3YEP2</accession>
<feature type="signal peptide" evidence="5">
    <location>
        <begin position="1"/>
        <end position="22"/>
    </location>
</feature>
<evidence type="ECO:0000313" key="7">
    <source>
        <dbReference type="EMBL" id="SPQ98614.1"/>
    </source>
</evidence>
<keyword evidence="1" id="KW-0328">Glycosyltransferase</keyword>
<dbReference type="Gene3D" id="1.25.40.10">
    <property type="entry name" value="Tetratricopeptide repeat domain"/>
    <property type="match status" value="1"/>
</dbReference>
<dbReference type="InterPro" id="IPR011990">
    <property type="entry name" value="TPR-like_helical_dom_sf"/>
</dbReference>
<dbReference type="SMART" id="SM00028">
    <property type="entry name" value="TPR"/>
    <property type="match status" value="2"/>
</dbReference>
<feature type="repeat" description="TPR" evidence="4">
    <location>
        <begin position="66"/>
        <end position="99"/>
    </location>
</feature>
<reference evidence="7 8" key="1">
    <citation type="submission" date="2018-03" db="EMBL/GenBank/DDBJ databases">
        <authorList>
            <person name="Fogelqvist J."/>
        </authorList>
    </citation>
    <scope>NUCLEOTIDE SEQUENCE [LARGE SCALE GENOMIC DNA]</scope>
</reference>
<dbReference type="GO" id="GO:0016757">
    <property type="term" value="F:glycosyltransferase activity"/>
    <property type="evidence" value="ECO:0007669"/>
    <property type="project" value="UniProtKB-KW"/>
</dbReference>
<feature type="domain" description="Glycosyltransferase 61 catalytic" evidence="6">
    <location>
        <begin position="441"/>
        <end position="647"/>
    </location>
</feature>
<dbReference type="PANTHER" id="PTHR20961">
    <property type="entry name" value="GLYCOSYLTRANSFERASE"/>
    <property type="match status" value="1"/>
</dbReference>
<dbReference type="InterPro" id="IPR007657">
    <property type="entry name" value="Glycosyltransferase_61"/>
</dbReference>
<gene>
    <name evidence="7" type="ORF">PLBR_LOCUS5829</name>
</gene>
<evidence type="ECO:0000259" key="6">
    <source>
        <dbReference type="Pfam" id="PF04577"/>
    </source>
</evidence>
<proteinExistence type="predicted"/>
<sequence>MPQCHWIIVIIALAGRSSSGSAAGDASRLLRASVLMVQSVGQFQSGDVPGALSGFSAMIDEYPDVVEGYVNAGAVLESIGKRAQARAVYEMALKRAPNTTIVEVATCGRFETLLCRFLMVDKQQRKVANPLHHMREDIMSHHEGLQKWGIRSPITDIGAMIAALHDPHPDNAIMVDMCTRAATAADDTGWSALVDLGKMQILINDYESAISSLSKAKFILRQQNDPNLASKVNEITVLLDELYRSQYRLNTYRAEDADRALRCQRAAASNLPVARNIQNVGTIMLYSRPLDPRARTYIDKAGRVRVGEVNKALPQSQRRRHVHRWEDIADDVAVLATAPEFGIAPGQVYRVRGTSDDQEYIALSYGDRIPVAFTERQLIVVTVTNVTMEASTGVLYNDDVVFFGAHAHMVTDYTGGTLPHQKVVDVPGTVVSIDPSNKLNYYHWTTEGLAGIALTLHYYPDARIMLPDNVFAREALDLFDIDPGRVVWYDPKAPTRESPGAQRYRIEALMRVDWRDVPGGHVVGPVDDPWRIHQPAAAGIRLARRHLLSKVRHEAGPKVIYVSRADAGYIRVVQDEERLLRALRAIVGPGCLHVFVAEPGKKPGVDAHESKTLLEQVALFASAELVIGPHGAGLSNIMFARDGCDLVYFPTNPMVDNCFAHLAAAVNARLHPVDAVTAYYFGPYHLDDAKIQAVVDTVTRVIQSRGWTIGSVCPTNDDDDDIKDI</sequence>
<keyword evidence="7" id="KW-0496">Mitochondrion</keyword>